<gene>
    <name evidence="2" type="primary">PME1</name>
    <name evidence="2" type="ORF">QJS10_CPB17g01225</name>
</gene>
<dbReference type="InterPro" id="IPR035513">
    <property type="entry name" value="Invertase/methylesterase_inhib"/>
</dbReference>
<reference evidence="2" key="1">
    <citation type="journal article" date="2023" name="Nat. Commun.">
        <title>Diploid and tetraploid genomes of Acorus and the evolution of monocots.</title>
        <authorList>
            <person name="Ma L."/>
            <person name="Liu K.W."/>
            <person name="Li Z."/>
            <person name="Hsiao Y.Y."/>
            <person name="Qi Y."/>
            <person name="Fu T."/>
            <person name="Tang G.D."/>
            <person name="Zhang D."/>
            <person name="Sun W.H."/>
            <person name="Liu D.K."/>
            <person name="Li Y."/>
            <person name="Chen G.Z."/>
            <person name="Liu X.D."/>
            <person name="Liao X.Y."/>
            <person name="Jiang Y.T."/>
            <person name="Yu X."/>
            <person name="Hao Y."/>
            <person name="Huang J."/>
            <person name="Zhao X.W."/>
            <person name="Ke S."/>
            <person name="Chen Y.Y."/>
            <person name="Wu W.L."/>
            <person name="Hsu J.L."/>
            <person name="Lin Y.F."/>
            <person name="Huang M.D."/>
            <person name="Li C.Y."/>
            <person name="Huang L."/>
            <person name="Wang Z.W."/>
            <person name="Zhao X."/>
            <person name="Zhong W.Y."/>
            <person name="Peng D.H."/>
            <person name="Ahmad S."/>
            <person name="Lan S."/>
            <person name="Zhang J.S."/>
            <person name="Tsai W.C."/>
            <person name="Van de Peer Y."/>
            <person name="Liu Z.J."/>
        </authorList>
    </citation>
    <scope>NUCLEOTIDE SEQUENCE</scope>
    <source>
        <strain evidence="2">CP</strain>
    </source>
</reference>
<dbReference type="EMBL" id="JAUJYO010000017">
    <property type="protein sequence ID" value="KAK1292380.1"/>
    <property type="molecule type" value="Genomic_DNA"/>
</dbReference>
<evidence type="ECO:0000313" key="3">
    <source>
        <dbReference type="Proteomes" id="UP001180020"/>
    </source>
</evidence>
<accession>A0AAV9CU19</accession>
<dbReference type="AlphaFoldDB" id="A0AAV9CU19"/>
<sequence length="270" mass="28948">MMVGDGINQTIITGDHSNSTGWKTFGGATVGGDGNLNLLNGFPSFSIFCLILTILSTTSPIQSSAGDVPPTTHITPSAACDSTTYPHFCRSSILLRHGSATLHDYSRLALSQSLSAARRLSSLINSHLARAPTARALQDCAHLSDLSIDYLSEVRAALNSTRPLPDARLDELKSLLSAVITNHQTCLDALRETPSIRRAFSNSAKLYSVSLSLFTRAWVKRRPDNTRSESSGTGNLSRRCPIDMLRSLSLGAGGVLSRIRGVCSLTTWSS</sequence>
<dbReference type="InterPro" id="IPR006501">
    <property type="entry name" value="Pectinesterase_inhib_dom"/>
</dbReference>
<dbReference type="SMART" id="SM00856">
    <property type="entry name" value="PMEI"/>
    <property type="match status" value="1"/>
</dbReference>
<keyword evidence="3" id="KW-1185">Reference proteome</keyword>
<dbReference type="SUPFAM" id="SSF101148">
    <property type="entry name" value="Plant invertase/pectin methylesterase inhibitor"/>
    <property type="match status" value="1"/>
</dbReference>
<organism evidence="2 3">
    <name type="scientific">Acorus calamus</name>
    <name type="common">Sweet flag</name>
    <dbReference type="NCBI Taxonomy" id="4465"/>
    <lineage>
        <taxon>Eukaryota</taxon>
        <taxon>Viridiplantae</taxon>
        <taxon>Streptophyta</taxon>
        <taxon>Embryophyta</taxon>
        <taxon>Tracheophyta</taxon>
        <taxon>Spermatophyta</taxon>
        <taxon>Magnoliopsida</taxon>
        <taxon>Liliopsida</taxon>
        <taxon>Acoraceae</taxon>
        <taxon>Acorus</taxon>
    </lineage>
</organism>
<dbReference type="NCBIfam" id="TIGR01614">
    <property type="entry name" value="PME_inhib"/>
    <property type="match status" value="1"/>
</dbReference>
<proteinExistence type="predicted"/>
<dbReference type="Pfam" id="PF04043">
    <property type="entry name" value="PMEI"/>
    <property type="match status" value="1"/>
</dbReference>
<evidence type="ECO:0000313" key="2">
    <source>
        <dbReference type="EMBL" id="KAK1292380.1"/>
    </source>
</evidence>
<dbReference type="Proteomes" id="UP001180020">
    <property type="component" value="Unassembled WGS sequence"/>
</dbReference>
<reference evidence="2" key="2">
    <citation type="submission" date="2023-06" db="EMBL/GenBank/DDBJ databases">
        <authorList>
            <person name="Ma L."/>
            <person name="Liu K.-W."/>
            <person name="Li Z."/>
            <person name="Hsiao Y.-Y."/>
            <person name="Qi Y."/>
            <person name="Fu T."/>
            <person name="Tang G."/>
            <person name="Zhang D."/>
            <person name="Sun W.-H."/>
            <person name="Liu D.-K."/>
            <person name="Li Y."/>
            <person name="Chen G.-Z."/>
            <person name="Liu X.-D."/>
            <person name="Liao X.-Y."/>
            <person name="Jiang Y.-T."/>
            <person name="Yu X."/>
            <person name="Hao Y."/>
            <person name="Huang J."/>
            <person name="Zhao X.-W."/>
            <person name="Ke S."/>
            <person name="Chen Y.-Y."/>
            <person name="Wu W.-L."/>
            <person name="Hsu J.-L."/>
            <person name="Lin Y.-F."/>
            <person name="Huang M.-D."/>
            <person name="Li C.-Y."/>
            <person name="Huang L."/>
            <person name="Wang Z.-W."/>
            <person name="Zhao X."/>
            <person name="Zhong W.-Y."/>
            <person name="Peng D.-H."/>
            <person name="Ahmad S."/>
            <person name="Lan S."/>
            <person name="Zhang J.-S."/>
            <person name="Tsai W.-C."/>
            <person name="Van De Peer Y."/>
            <person name="Liu Z.-J."/>
        </authorList>
    </citation>
    <scope>NUCLEOTIDE SEQUENCE</scope>
    <source>
        <strain evidence="2">CP</strain>
        <tissue evidence="2">Leaves</tissue>
    </source>
</reference>
<dbReference type="Gene3D" id="1.20.140.40">
    <property type="entry name" value="Invertase/pectin methylesterase inhibitor family protein"/>
    <property type="match status" value="1"/>
</dbReference>
<feature type="domain" description="Pectinesterase inhibitor" evidence="1">
    <location>
        <begin position="71"/>
        <end position="213"/>
    </location>
</feature>
<dbReference type="CDD" id="cd15798">
    <property type="entry name" value="PMEI-like_3"/>
    <property type="match status" value="1"/>
</dbReference>
<comment type="caution">
    <text evidence="2">The sequence shown here is derived from an EMBL/GenBank/DDBJ whole genome shotgun (WGS) entry which is preliminary data.</text>
</comment>
<protein>
    <submittedName>
        <fullName evidence="2">Pectinesterase 1</fullName>
    </submittedName>
</protein>
<dbReference type="PANTHER" id="PTHR31707">
    <property type="entry name" value="PECTINESTERASE"/>
    <property type="match status" value="1"/>
</dbReference>
<evidence type="ECO:0000259" key="1">
    <source>
        <dbReference type="SMART" id="SM00856"/>
    </source>
</evidence>
<dbReference type="GO" id="GO:0004857">
    <property type="term" value="F:enzyme inhibitor activity"/>
    <property type="evidence" value="ECO:0007669"/>
    <property type="project" value="InterPro"/>
</dbReference>
<name>A0AAV9CU19_ACOCL</name>